<dbReference type="InterPro" id="IPR016032">
    <property type="entry name" value="Sig_transdc_resp-reg_C-effctor"/>
</dbReference>
<dbReference type="AlphaFoldDB" id="A0A9D1SWS4"/>
<name>A0A9D1SWS4_9FIRM</name>
<dbReference type="PANTHER" id="PTHR35807">
    <property type="entry name" value="TRANSCRIPTIONAL REGULATOR REDD-RELATED"/>
    <property type="match status" value="1"/>
</dbReference>
<dbReference type="Gene3D" id="1.10.10.10">
    <property type="entry name" value="Winged helix-like DNA-binding domain superfamily/Winged helix DNA-binding domain"/>
    <property type="match status" value="1"/>
</dbReference>
<reference evidence="1" key="1">
    <citation type="submission" date="2020-10" db="EMBL/GenBank/DDBJ databases">
        <authorList>
            <person name="Gilroy R."/>
        </authorList>
    </citation>
    <scope>NUCLEOTIDE SEQUENCE</scope>
    <source>
        <strain evidence="1">10406</strain>
    </source>
</reference>
<dbReference type="InterPro" id="IPR036388">
    <property type="entry name" value="WH-like_DNA-bd_sf"/>
</dbReference>
<dbReference type="SUPFAM" id="SSF46894">
    <property type="entry name" value="C-terminal effector domain of the bipartite response regulators"/>
    <property type="match status" value="1"/>
</dbReference>
<dbReference type="InterPro" id="IPR051677">
    <property type="entry name" value="AfsR-DnrI-RedD_regulator"/>
</dbReference>
<accession>A0A9D1SWS4</accession>
<comment type="caution">
    <text evidence="1">The sequence shown here is derived from an EMBL/GenBank/DDBJ whole genome shotgun (WGS) entry which is preliminary data.</text>
</comment>
<dbReference type="GO" id="GO:0006355">
    <property type="term" value="P:regulation of DNA-templated transcription"/>
    <property type="evidence" value="ECO:0007669"/>
    <property type="project" value="InterPro"/>
</dbReference>
<protein>
    <submittedName>
        <fullName evidence="1">Uncharacterized protein</fullName>
    </submittedName>
</protein>
<proteinExistence type="predicted"/>
<dbReference type="Proteomes" id="UP000886857">
    <property type="component" value="Unassembled WGS sequence"/>
</dbReference>
<sequence>MTKETGTEDDLVASRAGAPGGDAYVRTFGAFCLFVNGEEVKFRLRKCKEFLAYLVDKRGAVVPMSEMIAALWPGHPEDKAKLLYRNAKCRLCMLLRGLGLNDALILGYARASLDPAALACDMWDYLDDETDSSYAGEYMTDYAWPAATRSRLDIVALRRGFAVN</sequence>
<dbReference type="GO" id="GO:0003677">
    <property type="term" value="F:DNA binding"/>
    <property type="evidence" value="ECO:0007669"/>
    <property type="project" value="InterPro"/>
</dbReference>
<evidence type="ECO:0000313" key="1">
    <source>
        <dbReference type="EMBL" id="HIU98960.1"/>
    </source>
</evidence>
<gene>
    <name evidence="1" type="ORF">IAC73_03860</name>
</gene>
<organism evidence="1 2">
    <name type="scientific">Candidatus Limadaptatus stercoripullorum</name>
    <dbReference type="NCBI Taxonomy" id="2840846"/>
    <lineage>
        <taxon>Bacteria</taxon>
        <taxon>Bacillati</taxon>
        <taxon>Bacillota</taxon>
        <taxon>Clostridia</taxon>
        <taxon>Eubacteriales</taxon>
        <taxon>Candidatus Limadaptatus</taxon>
    </lineage>
</organism>
<evidence type="ECO:0000313" key="2">
    <source>
        <dbReference type="Proteomes" id="UP000886857"/>
    </source>
</evidence>
<dbReference type="EMBL" id="DVOE01000057">
    <property type="protein sequence ID" value="HIU98960.1"/>
    <property type="molecule type" value="Genomic_DNA"/>
</dbReference>
<reference evidence="1" key="2">
    <citation type="journal article" date="2021" name="PeerJ">
        <title>Extensive microbial diversity within the chicken gut microbiome revealed by metagenomics and culture.</title>
        <authorList>
            <person name="Gilroy R."/>
            <person name="Ravi A."/>
            <person name="Getino M."/>
            <person name="Pursley I."/>
            <person name="Horton D.L."/>
            <person name="Alikhan N.F."/>
            <person name="Baker D."/>
            <person name="Gharbi K."/>
            <person name="Hall N."/>
            <person name="Watson M."/>
            <person name="Adriaenssens E.M."/>
            <person name="Foster-Nyarko E."/>
            <person name="Jarju S."/>
            <person name="Secka A."/>
            <person name="Antonio M."/>
            <person name="Oren A."/>
            <person name="Chaudhuri R.R."/>
            <person name="La Ragione R."/>
            <person name="Hildebrand F."/>
            <person name="Pallen M.J."/>
        </authorList>
    </citation>
    <scope>NUCLEOTIDE SEQUENCE</scope>
    <source>
        <strain evidence="1">10406</strain>
    </source>
</reference>